<reference evidence="1" key="1">
    <citation type="submission" date="2014-11" db="EMBL/GenBank/DDBJ databases">
        <authorList>
            <person name="Amaro Gonzalez C."/>
        </authorList>
    </citation>
    <scope>NUCLEOTIDE SEQUENCE</scope>
</reference>
<accession>A0A0E9PSJ2</accession>
<dbReference type="AlphaFoldDB" id="A0A0E9PSJ2"/>
<sequence>MYHLPPPHQWYPPCLSLIKLCPALTRIYLTES</sequence>
<dbReference type="EMBL" id="GBXM01101512">
    <property type="protein sequence ID" value="JAH07065.1"/>
    <property type="molecule type" value="Transcribed_RNA"/>
</dbReference>
<protein>
    <submittedName>
        <fullName evidence="1">Uncharacterized protein</fullName>
    </submittedName>
</protein>
<proteinExistence type="predicted"/>
<name>A0A0E9PSJ2_ANGAN</name>
<reference evidence="1" key="2">
    <citation type="journal article" date="2015" name="Fish Shellfish Immunol.">
        <title>Early steps in the European eel (Anguilla anguilla)-Vibrio vulnificus interaction in the gills: Role of the RtxA13 toxin.</title>
        <authorList>
            <person name="Callol A."/>
            <person name="Pajuelo D."/>
            <person name="Ebbesson L."/>
            <person name="Teles M."/>
            <person name="MacKenzie S."/>
            <person name="Amaro C."/>
        </authorList>
    </citation>
    <scope>NUCLEOTIDE SEQUENCE</scope>
</reference>
<organism evidence="1">
    <name type="scientific">Anguilla anguilla</name>
    <name type="common">European freshwater eel</name>
    <name type="synonym">Muraena anguilla</name>
    <dbReference type="NCBI Taxonomy" id="7936"/>
    <lineage>
        <taxon>Eukaryota</taxon>
        <taxon>Metazoa</taxon>
        <taxon>Chordata</taxon>
        <taxon>Craniata</taxon>
        <taxon>Vertebrata</taxon>
        <taxon>Euteleostomi</taxon>
        <taxon>Actinopterygii</taxon>
        <taxon>Neopterygii</taxon>
        <taxon>Teleostei</taxon>
        <taxon>Anguilliformes</taxon>
        <taxon>Anguillidae</taxon>
        <taxon>Anguilla</taxon>
    </lineage>
</organism>
<evidence type="ECO:0000313" key="1">
    <source>
        <dbReference type="EMBL" id="JAH07065.1"/>
    </source>
</evidence>